<sequence>MSLLKKCNIKWLLRRHQQLMATHPIVMNSVQTSLLMTAGDITAQELVEKKGKHYDPLRTARMASIGLMLGPAITVWYRGLDKMFGSEMTMRSALLKVAFVEILLTPPGLAGNLSCGCPSRRKTSGRRPQKEVPSDAVGELHLLADMLICHIPVLPGSQSSDVDDRFVVRLERFNGLDDQHGSAGIGI</sequence>
<keyword evidence="4" id="KW-1133">Transmembrane helix</keyword>
<dbReference type="InterPro" id="IPR007248">
    <property type="entry name" value="Mpv17_PMP22"/>
</dbReference>
<evidence type="ECO:0000256" key="5">
    <source>
        <dbReference type="ARBA" id="ARBA00023136"/>
    </source>
</evidence>
<dbReference type="AlphaFoldDB" id="A0A0A9WJH2"/>
<evidence type="ECO:0000256" key="4">
    <source>
        <dbReference type="ARBA" id="ARBA00022989"/>
    </source>
</evidence>
<reference evidence="9" key="3">
    <citation type="submission" date="2014-09" db="EMBL/GenBank/DDBJ databases">
        <authorList>
            <person name="Magalhaes I.L.F."/>
            <person name="Oliveira U."/>
            <person name="Santos F.R."/>
            <person name="Vidigal T.H.D.A."/>
            <person name="Brescovit A.D."/>
            <person name="Santos A.J."/>
        </authorList>
    </citation>
    <scope>NUCLEOTIDE SEQUENCE</scope>
</reference>
<reference evidence="8" key="1">
    <citation type="journal article" date="2014" name="PLoS ONE">
        <title>Transcriptome-Based Identification of ABC Transporters in the Western Tarnished Plant Bug Lygus hesperus.</title>
        <authorList>
            <person name="Hull J.J."/>
            <person name="Chaney K."/>
            <person name="Geib S.M."/>
            <person name="Fabrick J.A."/>
            <person name="Brent C.S."/>
            <person name="Walsh D."/>
            <person name="Lavine L.C."/>
        </authorList>
    </citation>
    <scope>NUCLEOTIDE SEQUENCE</scope>
</reference>
<dbReference type="GO" id="GO:0015267">
    <property type="term" value="F:channel activity"/>
    <property type="evidence" value="ECO:0007669"/>
    <property type="project" value="TreeGrafter"/>
</dbReference>
<evidence type="ECO:0000256" key="3">
    <source>
        <dbReference type="ARBA" id="ARBA00022692"/>
    </source>
</evidence>
<dbReference type="GO" id="GO:1901858">
    <property type="term" value="P:regulation of mitochondrial DNA metabolic process"/>
    <property type="evidence" value="ECO:0007669"/>
    <property type="project" value="TreeGrafter"/>
</dbReference>
<name>A0A0A9WJH2_LYGHE</name>
<evidence type="ECO:0000256" key="1">
    <source>
        <dbReference type="ARBA" id="ARBA00004141"/>
    </source>
</evidence>
<organism evidence="8">
    <name type="scientific">Lygus hesperus</name>
    <name type="common">Western plant bug</name>
    <dbReference type="NCBI Taxonomy" id="30085"/>
    <lineage>
        <taxon>Eukaryota</taxon>
        <taxon>Metazoa</taxon>
        <taxon>Ecdysozoa</taxon>
        <taxon>Arthropoda</taxon>
        <taxon>Hexapoda</taxon>
        <taxon>Insecta</taxon>
        <taxon>Pterygota</taxon>
        <taxon>Neoptera</taxon>
        <taxon>Paraneoptera</taxon>
        <taxon>Hemiptera</taxon>
        <taxon>Heteroptera</taxon>
        <taxon>Panheteroptera</taxon>
        <taxon>Cimicomorpha</taxon>
        <taxon>Miridae</taxon>
        <taxon>Mirini</taxon>
        <taxon>Lygus</taxon>
    </lineage>
</organism>
<keyword evidence="3" id="KW-0812">Transmembrane</keyword>
<protein>
    <recommendedName>
        <fullName evidence="6">Mitochondrial inner membrane protein Mpv17</fullName>
    </recommendedName>
</protein>
<evidence type="ECO:0000256" key="7">
    <source>
        <dbReference type="RuleBase" id="RU363053"/>
    </source>
</evidence>
<gene>
    <name evidence="8" type="primary">SYM1_0</name>
    <name evidence="8" type="ORF">CM83_99594</name>
</gene>
<evidence type="ECO:0000313" key="8">
    <source>
        <dbReference type="EMBL" id="JAG06628.1"/>
    </source>
</evidence>
<dbReference type="GO" id="GO:0016020">
    <property type="term" value="C:membrane"/>
    <property type="evidence" value="ECO:0007669"/>
    <property type="project" value="UniProtKB-SubCell"/>
</dbReference>
<keyword evidence="5" id="KW-0472">Membrane</keyword>
<dbReference type="EMBL" id="GBRD01010282">
    <property type="protein sequence ID" value="JAG55542.1"/>
    <property type="molecule type" value="Transcribed_RNA"/>
</dbReference>
<dbReference type="GO" id="GO:0005739">
    <property type="term" value="C:mitochondrion"/>
    <property type="evidence" value="ECO:0007669"/>
    <property type="project" value="TreeGrafter"/>
</dbReference>
<accession>A0A0A9WJH2</accession>
<comment type="similarity">
    <text evidence="2 7">Belongs to the peroxisomal membrane protein PXMP2/4 family.</text>
</comment>
<reference evidence="8" key="2">
    <citation type="submission" date="2014-07" db="EMBL/GenBank/DDBJ databases">
        <authorList>
            <person name="Hull J."/>
        </authorList>
    </citation>
    <scope>NUCLEOTIDE SEQUENCE</scope>
</reference>
<evidence type="ECO:0000256" key="2">
    <source>
        <dbReference type="ARBA" id="ARBA00006824"/>
    </source>
</evidence>
<evidence type="ECO:0000313" key="9">
    <source>
        <dbReference type="EMBL" id="JAG55542.1"/>
    </source>
</evidence>
<comment type="subcellular location">
    <subcellularLocation>
        <location evidence="1">Membrane</location>
        <topology evidence="1">Multi-pass membrane protein</topology>
    </subcellularLocation>
</comment>
<dbReference type="EMBL" id="GBHO01036976">
    <property type="protein sequence ID" value="JAG06628.1"/>
    <property type="molecule type" value="Transcribed_RNA"/>
</dbReference>
<evidence type="ECO:0000256" key="6">
    <source>
        <dbReference type="ARBA" id="ARBA00049743"/>
    </source>
</evidence>
<dbReference type="PANTHER" id="PTHR11266:SF17">
    <property type="entry name" value="PROTEIN MPV17"/>
    <property type="match status" value="1"/>
</dbReference>
<proteinExistence type="inferred from homology"/>
<dbReference type="PANTHER" id="PTHR11266">
    <property type="entry name" value="PEROXISOMAL MEMBRANE PROTEIN 2, PXMP2 MPV17"/>
    <property type="match status" value="1"/>
</dbReference>